<dbReference type="Proteomes" id="UP000249082">
    <property type="component" value="Unassembled WGS sequence"/>
</dbReference>
<proteinExistence type="predicted"/>
<dbReference type="Pfam" id="PF01381">
    <property type="entry name" value="HTH_3"/>
    <property type="match status" value="1"/>
</dbReference>
<dbReference type="PANTHER" id="PTHR46797">
    <property type="entry name" value="HTH-TYPE TRANSCRIPTIONAL REGULATOR"/>
    <property type="match status" value="1"/>
</dbReference>
<dbReference type="CDD" id="cd00093">
    <property type="entry name" value="HTH_XRE"/>
    <property type="match status" value="1"/>
</dbReference>
<protein>
    <submittedName>
        <fullName evidence="3">Transcriptional regulator</fullName>
    </submittedName>
</protein>
<sequence>MGEMVTIPIEEYKALQEAAEDLADIRASERVKAAVERGDDEYVPAELVNRILAGESPLRVWREYRGLTQLALSEAAGVNRAQIAQIESGKQIGSVQTLKSLAEHLGVTVDDLI</sequence>
<evidence type="ECO:0000256" key="1">
    <source>
        <dbReference type="ARBA" id="ARBA00023125"/>
    </source>
</evidence>
<gene>
    <name evidence="3" type="ORF">DI555_14040</name>
</gene>
<dbReference type="SUPFAM" id="SSF47413">
    <property type="entry name" value="lambda repressor-like DNA-binding domains"/>
    <property type="match status" value="1"/>
</dbReference>
<evidence type="ECO:0000259" key="2">
    <source>
        <dbReference type="PROSITE" id="PS50943"/>
    </source>
</evidence>
<dbReference type="SMART" id="SM00530">
    <property type="entry name" value="HTH_XRE"/>
    <property type="match status" value="1"/>
</dbReference>
<evidence type="ECO:0000313" key="3">
    <source>
        <dbReference type="EMBL" id="PZQ54177.1"/>
    </source>
</evidence>
<dbReference type="AlphaFoldDB" id="A0A2W5Q9P1"/>
<organism evidence="3 4">
    <name type="scientific">Novosphingobium pentaromativorans</name>
    <dbReference type="NCBI Taxonomy" id="205844"/>
    <lineage>
        <taxon>Bacteria</taxon>
        <taxon>Pseudomonadati</taxon>
        <taxon>Pseudomonadota</taxon>
        <taxon>Alphaproteobacteria</taxon>
        <taxon>Sphingomonadales</taxon>
        <taxon>Sphingomonadaceae</taxon>
        <taxon>Novosphingobium</taxon>
    </lineage>
</organism>
<dbReference type="InterPro" id="IPR050807">
    <property type="entry name" value="TransReg_Diox_bact_type"/>
</dbReference>
<dbReference type="GO" id="GO:0003677">
    <property type="term" value="F:DNA binding"/>
    <property type="evidence" value="ECO:0007669"/>
    <property type="project" value="UniProtKB-KW"/>
</dbReference>
<dbReference type="GO" id="GO:0003700">
    <property type="term" value="F:DNA-binding transcription factor activity"/>
    <property type="evidence" value="ECO:0007669"/>
    <property type="project" value="TreeGrafter"/>
</dbReference>
<accession>A0A2W5Q9P1</accession>
<dbReference type="InterPro" id="IPR001387">
    <property type="entry name" value="Cro/C1-type_HTH"/>
</dbReference>
<name>A0A2W5Q9P1_9SPHN</name>
<dbReference type="PROSITE" id="PS50943">
    <property type="entry name" value="HTH_CROC1"/>
    <property type="match status" value="1"/>
</dbReference>
<dbReference type="GO" id="GO:0005829">
    <property type="term" value="C:cytosol"/>
    <property type="evidence" value="ECO:0007669"/>
    <property type="project" value="TreeGrafter"/>
</dbReference>
<dbReference type="EMBL" id="QFPX01000010">
    <property type="protein sequence ID" value="PZQ54177.1"/>
    <property type="molecule type" value="Genomic_DNA"/>
</dbReference>
<keyword evidence="1" id="KW-0238">DNA-binding</keyword>
<reference evidence="3 4" key="1">
    <citation type="submission" date="2017-08" db="EMBL/GenBank/DDBJ databases">
        <title>Infants hospitalized years apart are colonized by the same room-sourced microbial strains.</title>
        <authorList>
            <person name="Brooks B."/>
            <person name="Olm M.R."/>
            <person name="Firek B.A."/>
            <person name="Baker R."/>
            <person name="Thomas B.C."/>
            <person name="Morowitz M.J."/>
            <person name="Banfield J.F."/>
        </authorList>
    </citation>
    <scope>NUCLEOTIDE SEQUENCE [LARGE SCALE GENOMIC DNA]</scope>
    <source>
        <strain evidence="3">S2_005_002_R2_33</strain>
    </source>
</reference>
<feature type="domain" description="HTH cro/C1-type" evidence="2">
    <location>
        <begin position="58"/>
        <end position="112"/>
    </location>
</feature>
<comment type="caution">
    <text evidence="3">The sequence shown here is derived from an EMBL/GenBank/DDBJ whole genome shotgun (WGS) entry which is preliminary data.</text>
</comment>
<dbReference type="InterPro" id="IPR010982">
    <property type="entry name" value="Lambda_DNA-bd_dom_sf"/>
</dbReference>
<dbReference type="Gene3D" id="1.10.260.40">
    <property type="entry name" value="lambda repressor-like DNA-binding domains"/>
    <property type="match status" value="1"/>
</dbReference>
<dbReference type="PANTHER" id="PTHR46797:SF1">
    <property type="entry name" value="METHYLPHOSPHONATE SYNTHASE"/>
    <property type="match status" value="1"/>
</dbReference>
<evidence type="ECO:0000313" key="4">
    <source>
        <dbReference type="Proteomes" id="UP000249082"/>
    </source>
</evidence>